<dbReference type="RefSeq" id="WP_145188528.1">
    <property type="nucleotide sequence ID" value="NZ_CP036290.1"/>
</dbReference>
<feature type="binding site" evidence="4">
    <location>
        <position position="316"/>
    </location>
    <ligand>
        <name>Zn(2+)</name>
        <dbReference type="ChEBI" id="CHEBI:29105"/>
    </ligand>
</feature>
<dbReference type="GO" id="GO:0008616">
    <property type="term" value="P:tRNA queuosine(34) biosynthetic process"/>
    <property type="evidence" value="ECO:0007669"/>
    <property type="project" value="UniProtKB-UniRule"/>
</dbReference>
<dbReference type="GO" id="GO:0008479">
    <property type="term" value="F:tRNA-guanosine(34) queuine transglycosylase activity"/>
    <property type="evidence" value="ECO:0007669"/>
    <property type="project" value="UniProtKB-UniRule"/>
</dbReference>
<feature type="binding site" evidence="4">
    <location>
        <begin position="95"/>
        <end position="99"/>
    </location>
    <ligand>
        <name>substrate</name>
    </ligand>
</feature>
<comment type="catalytic activity">
    <reaction evidence="4">
        <text>7-aminomethyl-7-carbaguanine + guanosine(34) in tRNA = 7-aminomethyl-7-carbaguanosine(34) in tRNA + guanine</text>
        <dbReference type="Rhea" id="RHEA:24104"/>
        <dbReference type="Rhea" id="RHEA-COMP:10341"/>
        <dbReference type="Rhea" id="RHEA-COMP:10342"/>
        <dbReference type="ChEBI" id="CHEBI:16235"/>
        <dbReference type="ChEBI" id="CHEBI:58703"/>
        <dbReference type="ChEBI" id="CHEBI:74269"/>
        <dbReference type="ChEBI" id="CHEBI:82833"/>
        <dbReference type="EC" id="2.4.2.29"/>
    </reaction>
</comment>
<feature type="active site" description="Proton acceptor" evidence="4">
    <location>
        <position position="95"/>
    </location>
</feature>
<dbReference type="Pfam" id="PF01702">
    <property type="entry name" value="TGT"/>
    <property type="match status" value="1"/>
</dbReference>
<evidence type="ECO:0000256" key="3">
    <source>
        <dbReference type="ARBA" id="ARBA00022694"/>
    </source>
</evidence>
<comment type="cofactor">
    <cofactor evidence="4">
        <name>Zn(2+)</name>
        <dbReference type="ChEBI" id="CHEBI:29105"/>
    </cofactor>
    <text evidence="4">Binds 1 zinc ion per subunit.</text>
</comment>
<dbReference type="GO" id="GO:0005829">
    <property type="term" value="C:cytosol"/>
    <property type="evidence" value="ECO:0007669"/>
    <property type="project" value="TreeGrafter"/>
</dbReference>
<organism evidence="6 7">
    <name type="scientific">Rohdeia mirabilis</name>
    <dbReference type="NCBI Taxonomy" id="2528008"/>
    <lineage>
        <taxon>Bacteria</taxon>
        <taxon>Pseudomonadati</taxon>
        <taxon>Planctomycetota</taxon>
        <taxon>Planctomycetia</taxon>
        <taxon>Planctomycetia incertae sedis</taxon>
        <taxon>Rohdeia</taxon>
    </lineage>
</organism>
<dbReference type="PANTHER" id="PTHR46499:SF1">
    <property type="entry name" value="QUEUINE TRNA-RIBOSYLTRANSFERASE"/>
    <property type="match status" value="1"/>
</dbReference>
<feature type="domain" description="tRNA-guanine(15) transglycosylase-like" evidence="5">
    <location>
        <begin position="16"/>
        <end position="374"/>
    </location>
</feature>
<keyword evidence="7" id="KW-1185">Reference proteome</keyword>
<keyword evidence="4" id="KW-0671">Queuosine biosynthesis</keyword>
<dbReference type="EMBL" id="CP036290">
    <property type="protein sequence ID" value="QDU85351.1"/>
    <property type="molecule type" value="Genomic_DNA"/>
</dbReference>
<comment type="function">
    <text evidence="4">Catalyzes the base-exchange of a guanine (G) residue with the queuine precursor 7-aminomethyl-7-deazaguanine (PreQ1) at position 34 (anticodon wobble position) in tRNAs with GU(N) anticodons (tRNA-Asp, -Asn, -His and -Tyr). Catalysis occurs through a double-displacement mechanism. The nucleophile active site attacks the C1' of nucleotide 34 to detach the guanine base from the RNA, forming a covalent enzyme-RNA intermediate. The proton acceptor active site deprotonates the incoming PreQ1, allowing a nucleophilic attack on the C1' of the ribose to form the product. After dissociation, two additional enzymatic reactions on the tRNA convert PreQ1 to queuine (Q), resulting in the hypermodified nucleoside queuosine (7-(((4,5-cis-dihydroxy-2-cyclopenten-1-yl)amino)methyl)-7-deazaguanosine).</text>
</comment>
<keyword evidence="2 4" id="KW-0808">Transferase</keyword>
<reference evidence="6 7" key="1">
    <citation type="submission" date="2019-02" db="EMBL/GenBank/DDBJ databases">
        <title>Deep-cultivation of Planctomycetes and their phenomic and genomic characterization uncovers novel biology.</title>
        <authorList>
            <person name="Wiegand S."/>
            <person name="Jogler M."/>
            <person name="Boedeker C."/>
            <person name="Pinto D."/>
            <person name="Vollmers J."/>
            <person name="Rivas-Marin E."/>
            <person name="Kohn T."/>
            <person name="Peeters S.H."/>
            <person name="Heuer A."/>
            <person name="Rast P."/>
            <person name="Oberbeckmann S."/>
            <person name="Bunk B."/>
            <person name="Jeske O."/>
            <person name="Meyerdierks A."/>
            <person name="Storesund J.E."/>
            <person name="Kallscheuer N."/>
            <person name="Luecker S."/>
            <person name="Lage O.M."/>
            <person name="Pohl T."/>
            <person name="Merkel B.J."/>
            <person name="Hornburger P."/>
            <person name="Mueller R.-W."/>
            <person name="Bruemmer F."/>
            <person name="Labrenz M."/>
            <person name="Spormann A.M."/>
            <person name="Op den Camp H."/>
            <person name="Overmann J."/>
            <person name="Amann R."/>
            <person name="Jetten M.S.M."/>
            <person name="Mascher T."/>
            <person name="Medema M.H."/>
            <person name="Devos D.P."/>
            <person name="Kaster A.-K."/>
            <person name="Ovreas L."/>
            <person name="Rohde M."/>
            <person name="Galperin M.Y."/>
            <person name="Jogler C."/>
        </authorList>
    </citation>
    <scope>NUCLEOTIDE SEQUENCE [LARGE SCALE GENOMIC DNA]</scope>
    <source>
        <strain evidence="6 7">Pla163</strain>
    </source>
</reference>
<dbReference type="InterPro" id="IPR002616">
    <property type="entry name" value="tRNA_ribo_trans-like"/>
</dbReference>
<dbReference type="HAMAP" id="MF_00168">
    <property type="entry name" value="Q_tRNA_Tgt"/>
    <property type="match status" value="1"/>
</dbReference>
<comment type="similarity">
    <text evidence="4">Belongs to the queuine tRNA-ribosyltransferase family.</text>
</comment>
<evidence type="ECO:0000256" key="4">
    <source>
        <dbReference type="HAMAP-Rule" id="MF_00168"/>
    </source>
</evidence>
<feature type="binding site" evidence="4">
    <location>
        <position position="342"/>
    </location>
    <ligand>
        <name>Zn(2+)</name>
        <dbReference type="ChEBI" id="CHEBI:29105"/>
    </ligand>
</feature>
<gene>
    <name evidence="4 6" type="primary">tgt</name>
    <name evidence="6" type="ORF">Pla163_24790</name>
</gene>
<protein>
    <recommendedName>
        <fullName evidence="4">Queuine tRNA-ribosyltransferase</fullName>
        <ecNumber evidence="4">2.4.2.29</ecNumber>
    </recommendedName>
    <alternativeName>
        <fullName evidence="4">Guanine insertion enzyme</fullName>
    </alternativeName>
    <alternativeName>
        <fullName evidence="4">tRNA-guanine transglycosylase</fullName>
    </alternativeName>
</protein>
<dbReference type="Gene3D" id="3.20.20.105">
    <property type="entry name" value="Queuine tRNA-ribosyltransferase-like"/>
    <property type="match status" value="1"/>
</dbReference>
<dbReference type="GO" id="GO:0046872">
    <property type="term" value="F:metal ion binding"/>
    <property type="evidence" value="ECO:0007669"/>
    <property type="project" value="UniProtKB-KW"/>
</dbReference>
<keyword evidence="3 4" id="KW-0819">tRNA processing</keyword>
<dbReference type="PANTHER" id="PTHR46499">
    <property type="entry name" value="QUEUINE TRNA-RIBOSYLTRANSFERASE"/>
    <property type="match status" value="1"/>
</dbReference>
<evidence type="ECO:0000313" key="7">
    <source>
        <dbReference type="Proteomes" id="UP000319342"/>
    </source>
</evidence>
<evidence type="ECO:0000313" key="6">
    <source>
        <dbReference type="EMBL" id="QDU85351.1"/>
    </source>
</evidence>
<dbReference type="AlphaFoldDB" id="A0A518D1J5"/>
<accession>A0A518D1J5</accession>
<comment type="subunit">
    <text evidence="4">Homodimer. Within each dimer, one monomer is responsible for RNA recognition and catalysis, while the other monomer binds to the replacement base PreQ1.</text>
</comment>
<sequence>MTADFSFAVESLCSTTRARAGRFHTPHGEVPTPAFMPVGTKATVKGLTPPQLRETGTSFVLANTYHLHLRPGEDTIRELGGLHRFMGWDGPILTDSGGFQVFSLAHMTRVTERGASLRSVVDGGEVRLEPENVIDIQRDLGADVIMAFDHCPSDPSNRREVERATDRTHRWLDRCVRRFDERGTVHGPQALFGIVQGGAFEDLRTRSVEAVCAHDLVGYAVGGVSVGEHEEAMELAVDVATPLLPPDKPRYLMGVGTPRDFFRAVRSGIDLFDCVTPTRHGRNHQVYTSRGRMNVRNATWARDGRPLDPDCSCQVCTTYSRAYLRHLCTSGEILAGVLLSLHNVHFFQRLMSRMRTAIGDGTFSDLEQEYLVQFQTKVPNDTGETAR</sequence>
<dbReference type="NCBIfam" id="TIGR00430">
    <property type="entry name" value="Q_tRNA_tgt"/>
    <property type="match status" value="1"/>
</dbReference>
<evidence type="ECO:0000256" key="1">
    <source>
        <dbReference type="ARBA" id="ARBA00022676"/>
    </source>
</evidence>
<keyword evidence="4" id="KW-0479">Metal-binding</keyword>
<proteinExistence type="inferred from homology"/>
<feature type="region of interest" description="RNA binding; important for wobble base 34 recognition" evidence="4">
    <location>
        <begin position="278"/>
        <end position="282"/>
    </location>
</feature>
<feature type="binding site" evidence="4">
    <location>
        <position position="196"/>
    </location>
    <ligand>
        <name>substrate</name>
    </ligand>
</feature>
<evidence type="ECO:0000259" key="5">
    <source>
        <dbReference type="Pfam" id="PF01702"/>
    </source>
</evidence>
<keyword evidence="1 4" id="KW-0328">Glycosyltransferase</keyword>
<feature type="active site" description="Nucleophile" evidence="4">
    <location>
        <position position="273"/>
    </location>
</feature>
<feature type="binding site" evidence="4">
    <location>
        <position position="149"/>
    </location>
    <ligand>
        <name>substrate</name>
    </ligand>
</feature>
<dbReference type="InterPro" id="IPR036511">
    <property type="entry name" value="TGT-like_sf"/>
</dbReference>
<feature type="region of interest" description="RNA binding" evidence="4">
    <location>
        <begin position="254"/>
        <end position="260"/>
    </location>
</feature>
<evidence type="ECO:0000256" key="2">
    <source>
        <dbReference type="ARBA" id="ARBA00022679"/>
    </source>
</evidence>
<dbReference type="NCBIfam" id="TIGR00449">
    <property type="entry name" value="tgt_general"/>
    <property type="match status" value="1"/>
</dbReference>
<dbReference type="InterPro" id="IPR050076">
    <property type="entry name" value="ArchSynthase1/Queuine_TRR"/>
</dbReference>
<comment type="pathway">
    <text evidence="4">tRNA modification; tRNA-queuosine biosynthesis.</text>
</comment>
<dbReference type="InterPro" id="IPR004803">
    <property type="entry name" value="TGT"/>
</dbReference>
<dbReference type="SUPFAM" id="SSF51713">
    <property type="entry name" value="tRNA-guanine transglycosylase"/>
    <property type="match status" value="1"/>
</dbReference>
<dbReference type="OrthoDB" id="9805417at2"/>
<dbReference type="EC" id="2.4.2.29" evidence="4"/>
<dbReference type="UniPathway" id="UPA00392"/>
<keyword evidence="4" id="KW-0862">Zinc</keyword>
<feature type="binding site" evidence="4">
    <location>
        <position position="311"/>
    </location>
    <ligand>
        <name>Zn(2+)</name>
        <dbReference type="ChEBI" id="CHEBI:29105"/>
    </ligand>
</feature>
<name>A0A518D1J5_9BACT</name>
<feature type="binding site" evidence="4">
    <location>
        <position position="223"/>
    </location>
    <ligand>
        <name>substrate</name>
    </ligand>
</feature>
<dbReference type="Proteomes" id="UP000319342">
    <property type="component" value="Chromosome"/>
</dbReference>
<feature type="binding site" evidence="4">
    <location>
        <position position="313"/>
    </location>
    <ligand>
        <name>Zn(2+)</name>
        <dbReference type="ChEBI" id="CHEBI:29105"/>
    </ligand>
</feature>